<evidence type="ECO:0000256" key="3">
    <source>
        <dbReference type="ARBA" id="ARBA00022722"/>
    </source>
</evidence>
<evidence type="ECO:0000313" key="10">
    <source>
        <dbReference type="EMBL" id="XBT92331.1"/>
    </source>
</evidence>
<dbReference type="GO" id="GO:0016787">
    <property type="term" value="F:hydrolase activity"/>
    <property type="evidence" value="ECO:0007669"/>
    <property type="project" value="UniProtKB-KW"/>
</dbReference>
<evidence type="ECO:0000256" key="6">
    <source>
        <dbReference type="ARBA" id="ARBA00022842"/>
    </source>
</evidence>
<reference evidence="10" key="1">
    <citation type="submission" date="2024-06" db="EMBL/GenBank/DDBJ databases">
        <authorList>
            <person name="Li T."/>
            <person name="Gao R."/>
        </authorList>
    </citation>
    <scope>NUCLEOTIDE SEQUENCE</scope>
    <source>
        <strain evidence="10">ZPR3</strain>
    </source>
</reference>
<comment type="function">
    <text evidence="8">Toxic component of a toxin-antitoxin (TA) system. An RNase.</text>
</comment>
<keyword evidence="8" id="KW-0800">Toxin</keyword>
<dbReference type="RefSeq" id="WP_349956702.1">
    <property type="nucleotide sequence ID" value="NZ_CP157960.1"/>
</dbReference>
<gene>
    <name evidence="8" type="primary">vapC</name>
    <name evidence="10" type="ORF">ABM479_16320</name>
</gene>
<feature type="domain" description="PIN" evidence="9">
    <location>
        <begin position="2"/>
        <end position="129"/>
    </location>
</feature>
<evidence type="ECO:0000259" key="9">
    <source>
        <dbReference type="Pfam" id="PF01850"/>
    </source>
</evidence>
<dbReference type="InterPro" id="IPR050556">
    <property type="entry name" value="Type_II_TA_system_RNase"/>
</dbReference>
<keyword evidence="3 8" id="KW-0540">Nuclease</keyword>
<dbReference type="EMBL" id="CP157960">
    <property type="protein sequence ID" value="XBT92331.1"/>
    <property type="molecule type" value="Genomic_DNA"/>
</dbReference>
<organism evidence="10">
    <name type="scientific">Rhizobium sp. ZPR3</name>
    <dbReference type="NCBI Taxonomy" id="3158967"/>
    <lineage>
        <taxon>Bacteria</taxon>
        <taxon>Pseudomonadati</taxon>
        <taxon>Pseudomonadota</taxon>
        <taxon>Alphaproteobacteria</taxon>
        <taxon>Hyphomicrobiales</taxon>
        <taxon>Rhizobiaceae</taxon>
        <taxon>Rhizobium/Agrobacterium group</taxon>
        <taxon>Rhizobium</taxon>
    </lineage>
</organism>
<comment type="similarity">
    <text evidence="7 8">Belongs to the PINc/VapC protein family.</text>
</comment>
<dbReference type="PANTHER" id="PTHR33653:SF1">
    <property type="entry name" value="RIBONUCLEASE VAPC2"/>
    <property type="match status" value="1"/>
</dbReference>
<dbReference type="Pfam" id="PF01850">
    <property type="entry name" value="PIN"/>
    <property type="match status" value="1"/>
</dbReference>
<comment type="caution">
    <text evidence="8">Lacks conserved residue(s) required for the propagation of feature annotation.</text>
</comment>
<dbReference type="SUPFAM" id="SSF88723">
    <property type="entry name" value="PIN domain-like"/>
    <property type="match status" value="1"/>
</dbReference>
<dbReference type="AlphaFoldDB" id="A0AAU7RQ77"/>
<evidence type="ECO:0000256" key="5">
    <source>
        <dbReference type="ARBA" id="ARBA00022801"/>
    </source>
</evidence>
<dbReference type="InterPro" id="IPR022907">
    <property type="entry name" value="VapC_family"/>
</dbReference>
<dbReference type="GO" id="GO:0090729">
    <property type="term" value="F:toxin activity"/>
    <property type="evidence" value="ECO:0007669"/>
    <property type="project" value="UniProtKB-KW"/>
</dbReference>
<accession>A0AAU7RQ77</accession>
<dbReference type="GO" id="GO:0000287">
    <property type="term" value="F:magnesium ion binding"/>
    <property type="evidence" value="ECO:0007669"/>
    <property type="project" value="UniProtKB-UniRule"/>
</dbReference>
<keyword evidence="5 8" id="KW-0378">Hydrolase</keyword>
<protein>
    <recommendedName>
        <fullName evidence="8">Ribonuclease VapC</fullName>
        <shortName evidence="8">RNase VapC</shortName>
        <ecNumber evidence="8">3.1.-.-</ecNumber>
    </recommendedName>
    <alternativeName>
        <fullName evidence="8">Toxin VapC</fullName>
    </alternativeName>
</protein>
<keyword evidence="6 8" id="KW-0460">Magnesium</keyword>
<proteinExistence type="inferred from homology"/>
<evidence type="ECO:0000256" key="8">
    <source>
        <dbReference type="HAMAP-Rule" id="MF_00265"/>
    </source>
</evidence>
<evidence type="ECO:0000256" key="2">
    <source>
        <dbReference type="ARBA" id="ARBA00022649"/>
    </source>
</evidence>
<dbReference type="EC" id="3.1.-.-" evidence="8"/>
<keyword evidence="4 8" id="KW-0479">Metal-binding</keyword>
<dbReference type="Gene3D" id="3.40.50.1010">
    <property type="entry name" value="5'-nuclease"/>
    <property type="match status" value="1"/>
</dbReference>
<evidence type="ECO:0000256" key="7">
    <source>
        <dbReference type="ARBA" id="ARBA00038093"/>
    </source>
</evidence>
<dbReference type="PANTHER" id="PTHR33653">
    <property type="entry name" value="RIBONUCLEASE VAPC2"/>
    <property type="match status" value="1"/>
</dbReference>
<evidence type="ECO:0000256" key="1">
    <source>
        <dbReference type="ARBA" id="ARBA00001946"/>
    </source>
</evidence>
<name>A0AAU7RQ77_9HYPH</name>
<evidence type="ECO:0000256" key="4">
    <source>
        <dbReference type="ARBA" id="ARBA00022723"/>
    </source>
</evidence>
<keyword evidence="2 8" id="KW-1277">Toxin-antitoxin system</keyword>
<sequence>MMFIETSAFVAILAGEPEADLYLAAVDGAVRRQTGAHVRLEATINLARILGLEILDAQEMFDAFLQAAKITVVPITDAIARRAVEAFAVYGKGKGHPAQLNFADCLSYACAHSLNIPILFKGRDFTETDLKSALPDAS</sequence>
<dbReference type="GO" id="GO:0004540">
    <property type="term" value="F:RNA nuclease activity"/>
    <property type="evidence" value="ECO:0007669"/>
    <property type="project" value="InterPro"/>
</dbReference>
<comment type="cofactor">
    <cofactor evidence="1 8">
        <name>Mg(2+)</name>
        <dbReference type="ChEBI" id="CHEBI:18420"/>
    </cofactor>
</comment>
<dbReference type="HAMAP" id="MF_00265">
    <property type="entry name" value="VapC_Nob1"/>
    <property type="match status" value="1"/>
</dbReference>
<dbReference type="InterPro" id="IPR029060">
    <property type="entry name" value="PIN-like_dom_sf"/>
</dbReference>
<dbReference type="CDD" id="cd09871">
    <property type="entry name" value="PIN_MtVapC28-VapC30-like"/>
    <property type="match status" value="1"/>
</dbReference>
<dbReference type="InterPro" id="IPR002716">
    <property type="entry name" value="PIN_dom"/>
</dbReference>
<feature type="binding site" evidence="8">
    <location>
        <position position="104"/>
    </location>
    <ligand>
        <name>Mg(2+)</name>
        <dbReference type="ChEBI" id="CHEBI:18420"/>
    </ligand>
</feature>